<dbReference type="Pfam" id="PF14223">
    <property type="entry name" value="Retrotran_gag_2"/>
    <property type="match status" value="1"/>
</dbReference>
<accession>A0A443NJ16</accession>
<dbReference type="Pfam" id="PF07714">
    <property type="entry name" value="PK_Tyr_Ser-Thr"/>
    <property type="match status" value="1"/>
</dbReference>
<dbReference type="InterPro" id="IPR017441">
    <property type="entry name" value="Protein_kinase_ATP_BS"/>
</dbReference>
<organism evidence="12 13">
    <name type="scientific">Cinnamomum micranthum f. kanehirae</name>
    <dbReference type="NCBI Taxonomy" id="337451"/>
    <lineage>
        <taxon>Eukaryota</taxon>
        <taxon>Viridiplantae</taxon>
        <taxon>Streptophyta</taxon>
        <taxon>Embryophyta</taxon>
        <taxon>Tracheophyta</taxon>
        <taxon>Spermatophyta</taxon>
        <taxon>Magnoliopsida</taxon>
        <taxon>Magnoliidae</taxon>
        <taxon>Laurales</taxon>
        <taxon>Lauraceae</taxon>
        <taxon>Cinnamomum</taxon>
    </lineage>
</organism>
<keyword evidence="4 9" id="KW-0547">Nucleotide-binding</keyword>
<comment type="catalytic activity">
    <reaction evidence="7">
        <text>L-threonyl-[protein] + ATP = O-phospho-L-threonyl-[protein] + ADP + H(+)</text>
        <dbReference type="Rhea" id="RHEA:46608"/>
        <dbReference type="Rhea" id="RHEA-COMP:11060"/>
        <dbReference type="Rhea" id="RHEA-COMP:11605"/>
        <dbReference type="ChEBI" id="CHEBI:15378"/>
        <dbReference type="ChEBI" id="CHEBI:30013"/>
        <dbReference type="ChEBI" id="CHEBI:30616"/>
        <dbReference type="ChEBI" id="CHEBI:61977"/>
        <dbReference type="ChEBI" id="CHEBI:456216"/>
        <dbReference type="EC" id="2.7.11.1"/>
    </reaction>
</comment>
<evidence type="ECO:0000256" key="1">
    <source>
        <dbReference type="ARBA" id="ARBA00012513"/>
    </source>
</evidence>
<comment type="catalytic activity">
    <reaction evidence="8">
        <text>L-seryl-[protein] + ATP = O-phospho-L-seryl-[protein] + ADP + H(+)</text>
        <dbReference type="Rhea" id="RHEA:17989"/>
        <dbReference type="Rhea" id="RHEA-COMP:9863"/>
        <dbReference type="Rhea" id="RHEA-COMP:11604"/>
        <dbReference type="ChEBI" id="CHEBI:15378"/>
        <dbReference type="ChEBI" id="CHEBI:29999"/>
        <dbReference type="ChEBI" id="CHEBI:30616"/>
        <dbReference type="ChEBI" id="CHEBI:83421"/>
        <dbReference type="ChEBI" id="CHEBI:456216"/>
        <dbReference type="EC" id="2.7.11.1"/>
    </reaction>
</comment>
<dbReference type="FunFam" id="3.30.200.20:FF:000228">
    <property type="entry name" value="Serine/threonine-protein kinase BIK1"/>
    <property type="match status" value="1"/>
</dbReference>
<protein>
    <recommendedName>
        <fullName evidence="1">non-specific serine/threonine protein kinase</fullName>
        <ecNumber evidence="1">2.7.11.1</ecNumber>
    </recommendedName>
</protein>
<evidence type="ECO:0000256" key="9">
    <source>
        <dbReference type="PROSITE-ProRule" id="PRU10141"/>
    </source>
</evidence>
<gene>
    <name evidence="12" type="ORF">CKAN_00704500</name>
</gene>
<keyword evidence="3" id="KW-0808">Transferase</keyword>
<dbReference type="Gene3D" id="3.30.200.20">
    <property type="entry name" value="Phosphorylase Kinase, domain 1"/>
    <property type="match status" value="1"/>
</dbReference>
<evidence type="ECO:0000256" key="3">
    <source>
        <dbReference type="ARBA" id="ARBA00022679"/>
    </source>
</evidence>
<dbReference type="GO" id="GO:0005524">
    <property type="term" value="F:ATP binding"/>
    <property type="evidence" value="ECO:0007669"/>
    <property type="project" value="UniProtKB-UniRule"/>
</dbReference>
<dbReference type="InterPro" id="IPR050823">
    <property type="entry name" value="Plant_Ser_Thr_Prot_Kinase"/>
</dbReference>
<dbReference type="PROSITE" id="PS00107">
    <property type="entry name" value="PROTEIN_KINASE_ATP"/>
    <property type="match status" value="1"/>
</dbReference>
<feature type="domain" description="Protein kinase" evidence="11">
    <location>
        <begin position="78"/>
        <end position="344"/>
    </location>
</feature>
<dbReference type="SUPFAM" id="SSF56112">
    <property type="entry name" value="Protein kinase-like (PK-like)"/>
    <property type="match status" value="1"/>
</dbReference>
<dbReference type="EC" id="2.7.11.1" evidence="1"/>
<dbReference type="PANTHER" id="PTHR45621">
    <property type="entry name" value="OS01G0588500 PROTEIN-RELATED"/>
    <property type="match status" value="1"/>
</dbReference>
<comment type="caution">
    <text evidence="12">The sequence shown here is derived from an EMBL/GenBank/DDBJ whole genome shotgun (WGS) entry which is preliminary data.</text>
</comment>
<dbReference type="GO" id="GO:0004674">
    <property type="term" value="F:protein serine/threonine kinase activity"/>
    <property type="evidence" value="ECO:0007669"/>
    <property type="project" value="UniProtKB-KW"/>
</dbReference>
<keyword evidence="13" id="KW-1185">Reference proteome</keyword>
<dbReference type="STRING" id="337451.A0A443NJ16"/>
<evidence type="ECO:0000256" key="6">
    <source>
        <dbReference type="ARBA" id="ARBA00022840"/>
    </source>
</evidence>
<dbReference type="InterPro" id="IPR001245">
    <property type="entry name" value="Ser-Thr/Tyr_kinase_cat_dom"/>
</dbReference>
<feature type="region of interest" description="Disordered" evidence="10">
    <location>
        <begin position="1"/>
        <end position="42"/>
    </location>
</feature>
<dbReference type="InterPro" id="IPR000719">
    <property type="entry name" value="Prot_kinase_dom"/>
</dbReference>
<name>A0A443NJ16_9MAGN</name>
<keyword evidence="2" id="KW-0723">Serine/threonine-protein kinase</keyword>
<keyword evidence="5 12" id="KW-0418">Kinase</keyword>
<evidence type="ECO:0000259" key="11">
    <source>
        <dbReference type="PROSITE" id="PS50011"/>
    </source>
</evidence>
<dbReference type="FunFam" id="1.10.510.10:FF:001023">
    <property type="entry name" value="Os07g0541700 protein"/>
    <property type="match status" value="1"/>
</dbReference>
<feature type="compositionally biased region" description="Low complexity" evidence="10">
    <location>
        <begin position="11"/>
        <end position="24"/>
    </location>
</feature>
<feature type="binding site" evidence="9">
    <location>
        <position position="117"/>
    </location>
    <ligand>
        <name>ATP</name>
        <dbReference type="ChEBI" id="CHEBI:30616"/>
    </ligand>
</feature>
<evidence type="ECO:0000256" key="4">
    <source>
        <dbReference type="ARBA" id="ARBA00022741"/>
    </source>
</evidence>
<evidence type="ECO:0000256" key="7">
    <source>
        <dbReference type="ARBA" id="ARBA00047899"/>
    </source>
</evidence>
<dbReference type="InterPro" id="IPR011009">
    <property type="entry name" value="Kinase-like_dom_sf"/>
</dbReference>
<evidence type="ECO:0000256" key="2">
    <source>
        <dbReference type="ARBA" id="ARBA00022527"/>
    </source>
</evidence>
<dbReference type="Proteomes" id="UP000283530">
    <property type="component" value="Unassembled WGS sequence"/>
</dbReference>
<dbReference type="PROSITE" id="PS50011">
    <property type="entry name" value="PROTEIN_KINASE_DOM"/>
    <property type="match status" value="1"/>
</dbReference>
<evidence type="ECO:0000256" key="5">
    <source>
        <dbReference type="ARBA" id="ARBA00022777"/>
    </source>
</evidence>
<evidence type="ECO:0000256" key="10">
    <source>
        <dbReference type="SAM" id="MobiDB-lite"/>
    </source>
</evidence>
<feature type="compositionally biased region" description="Polar residues" evidence="10">
    <location>
        <begin position="25"/>
        <end position="42"/>
    </location>
</feature>
<evidence type="ECO:0000313" key="12">
    <source>
        <dbReference type="EMBL" id="RWR78508.1"/>
    </source>
</evidence>
<proteinExistence type="predicted"/>
<reference evidence="12 13" key="1">
    <citation type="journal article" date="2019" name="Nat. Plants">
        <title>Stout camphor tree genome fills gaps in understanding of flowering plant genome evolution.</title>
        <authorList>
            <person name="Chaw S.M."/>
            <person name="Liu Y.C."/>
            <person name="Wu Y.W."/>
            <person name="Wang H.Y."/>
            <person name="Lin C.I."/>
            <person name="Wu C.S."/>
            <person name="Ke H.M."/>
            <person name="Chang L.Y."/>
            <person name="Hsu C.Y."/>
            <person name="Yang H.T."/>
            <person name="Sudianto E."/>
            <person name="Hsu M.H."/>
            <person name="Wu K.P."/>
            <person name="Wang L.N."/>
            <person name="Leebens-Mack J.H."/>
            <person name="Tsai I.J."/>
        </authorList>
    </citation>
    <scope>NUCLEOTIDE SEQUENCE [LARGE SCALE GENOMIC DNA]</scope>
    <source>
        <strain evidence="13">cv. Chaw 1501</strain>
        <tissue evidence="12">Young leaves</tissue>
    </source>
</reference>
<dbReference type="EMBL" id="QPKB01000003">
    <property type="protein sequence ID" value="RWR78508.1"/>
    <property type="molecule type" value="Genomic_DNA"/>
</dbReference>
<dbReference type="Gene3D" id="1.10.510.10">
    <property type="entry name" value="Transferase(Phosphotransferase) domain 1"/>
    <property type="match status" value="1"/>
</dbReference>
<dbReference type="OrthoDB" id="4062651at2759"/>
<evidence type="ECO:0000256" key="8">
    <source>
        <dbReference type="ARBA" id="ARBA00048679"/>
    </source>
</evidence>
<keyword evidence="6 9" id="KW-0067">ATP-binding</keyword>
<sequence length="344" mass="38109">MGNDWKPRFDSSSSSPCSTRPSSPGNAQNTRNEGTHSGTRSAFSSRLDEVFPNGQILPITPTLKIFSFAELKKATRNFSPDPLLGDGSFGTVFKGWIDEKTFAPTKAGSGMAIAVRKMKPEGFQGRKEWLTQVNILGSLSHPNIVRLLGHCEKDKELLLVYKFMPGGSLENHLFSRGSSFQSLSWSERLRIAIGASRGVAFLHRSEGKIIHHNLKPSNILLDWNYNAKISDFGLVRNCLPGEDSHVSTRIVGTYVHTAPEYLTTEAYSKPTIVADGKTVPKPKARWTKDEKHASNCNKKAMNGIYNGVSAEEFRRISTCKTTKEAWDVLLTVYEGTDTVKQSKL</sequence>
<evidence type="ECO:0000313" key="13">
    <source>
        <dbReference type="Proteomes" id="UP000283530"/>
    </source>
</evidence>
<dbReference type="AlphaFoldDB" id="A0A443NJ16"/>